<feature type="region of interest" description="Disordered" evidence="1">
    <location>
        <begin position="249"/>
        <end position="431"/>
    </location>
</feature>
<feature type="compositionally biased region" description="Low complexity" evidence="1">
    <location>
        <begin position="83"/>
        <end position="100"/>
    </location>
</feature>
<evidence type="ECO:0000256" key="1">
    <source>
        <dbReference type="SAM" id="MobiDB-lite"/>
    </source>
</evidence>
<proteinExistence type="predicted"/>
<feature type="compositionally biased region" description="Basic and acidic residues" evidence="1">
    <location>
        <begin position="363"/>
        <end position="378"/>
    </location>
</feature>
<feature type="compositionally biased region" description="Basic and acidic residues" evidence="1">
    <location>
        <begin position="249"/>
        <end position="258"/>
    </location>
</feature>
<evidence type="ECO:0000313" key="2">
    <source>
        <dbReference type="EMBL" id="KAH8994082.1"/>
    </source>
</evidence>
<organism evidence="2 3">
    <name type="scientific">Lactarius akahatsu</name>
    <dbReference type="NCBI Taxonomy" id="416441"/>
    <lineage>
        <taxon>Eukaryota</taxon>
        <taxon>Fungi</taxon>
        <taxon>Dikarya</taxon>
        <taxon>Basidiomycota</taxon>
        <taxon>Agaricomycotina</taxon>
        <taxon>Agaricomycetes</taxon>
        <taxon>Russulales</taxon>
        <taxon>Russulaceae</taxon>
        <taxon>Lactarius</taxon>
    </lineage>
</organism>
<feature type="compositionally biased region" description="Polar residues" evidence="1">
    <location>
        <begin position="310"/>
        <end position="328"/>
    </location>
</feature>
<reference evidence="2" key="1">
    <citation type="submission" date="2022-01" db="EMBL/GenBank/DDBJ databases">
        <title>Comparative genomics reveals a dynamic genome evolution in the ectomycorrhizal milk-cap (Lactarius) mushrooms.</title>
        <authorList>
            <consortium name="DOE Joint Genome Institute"/>
            <person name="Lebreton A."/>
            <person name="Tang N."/>
            <person name="Kuo A."/>
            <person name="LaButti K."/>
            <person name="Drula E."/>
            <person name="Barry K."/>
            <person name="Clum A."/>
            <person name="Lipzen A."/>
            <person name="Mousain D."/>
            <person name="Ng V."/>
            <person name="Wang R."/>
            <person name="Wang X."/>
            <person name="Dai Y."/>
            <person name="Henrissat B."/>
            <person name="Grigoriev I.V."/>
            <person name="Guerin-Laguette A."/>
            <person name="Yu F."/>
            <person name="Martin F.M."/>
        </authorList>
    </citation>
    <scope>NUCLEOTIDE SEQUENCE</scope>
    <source>
        <strain evidence="2">QP</strain>
    </source>
</reference>
<comment type="caution">
    <text evidence="2">The sequence shown here is derived from an EMBL/GenBank/DDBJ whole genome shotgun (WGS) entry which is preliminary data.</text>
</comment>
<name>A0AAD4QF34_9AGAM</name>
<dbReference type="AlphaFoldDB" id="A0AAD4QF34"/>
<evidence type="ECO:0000313" key="3">
    <source>
        <dbReference type="Proteomes" id="UP001201163"/>
    </source>
</evidence>
<feature type="region of interest" description="Disordered" evidence="1">
    <location>
        <begin position="1"/>
        <end position="145"/>
    </location>
</feature>
<feature type="region of interest" description="Disordered" evidence="1">
    <location>
        <begin position="487"/>
        <end position="526"/>
    </location>
</feature>
<feature type="compositionally biased region" description="Polar residues" evidence="1">
    <location>
        <begin position="379"/>
        <end position="390"/>
    </location>
</feature>
<sequence length="526" mass="56427">MITTDPGTPRRRVRRSSQQDRTANSTTNDVTWPTHRDPENASRNTSSPVSAVDLVTSIGVGPLRRTTSEYHGNSGQPLRTMTSSGSCHSLSSPSSSVGPSRVYEHAGFPRRGFSTGRPGENRRISEQGTAGSPGASNTVTQHGEAGAVGTLTEIGQRTRESPSPALLRLLQTGHLIHEVPGGSQVEDISDTAARYRQNLDRFLAPGAQATIGSDHSPIPSTLGDQLVDHDEGQGGRSRVWDFVLGRARNQGDDHDRRASLRSVDTSLDSPDIMQRVHNSHAQVQSRTESPNSLGAPNLSPLSSSSPRGTWPNSSPSHFSFEVSPSTASGLGLLTGVASPHRHSLPQSPEAQDFPESLVGRSVRSIDAHSPTRDTESSRDAPQQDQASSPHLTAATPEDTQNIRTGSIDRGSLSHHNIPLPQSPVSSASDSYPRLQAQPAHRRSPRMPMYPSLPGQDPELLSLSGLDIGFGLPTPRLSPTQAQAVVRPPFMDPRSPVPTRMRIPGDIMEPVFFGRPTPPPSTTRTFP</sequence>
<dbReference type="Proteomes" id="UP001201163">
    <property type="component" value="Unassembled WGS sequence"/>
</dbReference>
<feature type="compositionally biased region" description="Polar residues" evidence="1">
    <location>
        <begin position="69"/>
        <end position="82"/>
    </location>
</feature>
<accession>A0AAD4QF34</accession>
<feature type="compositionally biased region" description="Polar residues" evidence="1">
    <location>
        <begin position="126"/>
        <end position="141"/>
    </location>
</feature>
<feature type="compositionally biased region" description="Polar residues" evidence="1">
    <location>
        <begin position="279"/>
        <end position="288"/>
    </location>
</feature>
<dbReference type="EMBL" id="JAKELL010000016">
    <property type="protein sequence ID" value="KAH8994082.1"/>
    <property type="molecule type" value="Genomic_DNA"/>
</dbReference>
<feature type="compositionally biased region" description="Low complexity" evidence="1">
    <location>
        <begin position="289"/>
        <end position="306"/>
    </location>
</feature>
<feature type="region of interest" description="Disordered" evidence="1">
    <location>
        <begin position="208"/>
        <end position="235"/>
    </location>
</feature>
<keyword evidence="3" id="KW-1185">Reference proteome</keyword>
<feature type="compositionally biased region" description="Polar residues" evidence="1">
    <location>
        <begin position="210"/>
        <end position="223"/>
    </location>
</feature>
<protein>
    <submittedName>
        <fullName evidence="2">Uncharacterized protein</fullName>
    </submittedName>
</protein>
<gene>
    <name evidence="2" type="ORF">EDB92DRAFT_1852630</name>
</gene>